<keyword evidence="2" id="KW-1185">Reference proteome</keyword>
<organism evidence="1 2">
    <name type="scientific">Janthinobacterium aestuarii</name>
    <dbReference type="NCBI Taxonomy" id="2985511"/>
    <lineage>
        <taxon>Bacteria</taxon>
        <taxon>Pseudomonadati</taxon>
        <taxon>Pseudomonadota</taxon>
        <taxon>Betaproteobacteria</taxon>
        <taxon>Burkholderiales</taxon>
        <taxon>Oxalobacteraceae</taxon>
        <taxon>Janthinobacterium</taxon>
    </lineage>
</organism>
<sequence length="214" mass="23553">MMGLAISVGALADLQEEDPEGAQWLVTALEEANLLLQKAGLPQHNEPATLPQLDSRVMLDSFPYSFLHTLRRAYAHARLDAQWRATPLADGEDATEDPVLDAAQDDFDSHLICHSDCEGFYFPLVFEEVIFADKEHALLGGMLGSSYSLRAELVTVAPALGIFLLGEELSDEEAARINARIDAEDGLERELVAWLAAYEACRLSIEHKTAIVFN</sequence>
<protein>
    <submittedName>
        <fullName evidence="1">Uncharacterized protein</fullName>
    </submittedName>
</protein>
<dbReference type="RefSeq" id="WP_254798398.1">
    <property type="nucleotide sequence ID" value="NZ_CP142523.1"/>
</dbReference>
<accession>A0ABZ2GFB9</accession>
<name>A0ABZ2GFB9_9BURK</name>
<reference evidence="1 2" key="1">
    <citation type="submission" date="2024-01" db="EMBL/GenBank/DDBJ databases">
        <title>Draft genome sequences of nine bacterial species from freshwater ponds near Washington, DC.</title>
        <authorList>
            <person name="Pavloudi C."/>
            <person name="Oliver L."/>
            <person name="Slattery K."/>
            <person name="Lissner G."/>
            <person name="Saw J.H."/>
        </authorList>
    </citation>
    <scope>NUCLEOTIDE SEQUENCE [LARGE SCALE GENOMIC DNA]</scope>
    <source>
        <strain evidence="2">TB1-E2</strain>
    </source>
</reference>
<evidence type="ECO:0000313" key="1">
    <source>
        <dbReference type="EMBL" id="WWO44212.1"/>
    </source>
</evidence>
<dbReference type="EMBL" id="CP142523">
    <property type="protein sequence ID" value="WWO44212.1"/>
    <property type="molecule type" value="Genomic_DNA"/>
</dbReference>
<proteinExistence type="predicted"/>
<evidence type="ECO:0000313" key="2">
    <source>
        <dbReference type="Proteomes" id="UP001373909"/>
    </source>
</evidence>
<gene>
    <name evidence="1" type="ORF">OPV09_15950</name>
</gene>
<dbReference type="Proteomes" id="UP001373909">
    <property type="component" value="Chromosome"/>
</dbReference>